<name>A0ACC2MTE3_PERAE</name>
<keyword evidence="2" id="KW-1185">Reference proteome</keyword>
<sequence length="498" mass="55036">MENLAKLDDFNGQPLQLARVSTGEKRSVGLKFFLSSVILSLGAVVFGQNKEEEMATRPVVPNQNRGGAAAVGNKKPTAAAEAKNRRALGDIGNLVNVRVLEGKPQQISRPVTRSFCAQLLANAQAAAAANKKSTAVVVVADDGVKAKAKVGRQRAAAVKPKPEPETVIEISPDTEEGGQGGETKSLTNQKNVREKSSKTKVETLTSVLTARSKVACGIKAIDDIDSADAENQLAVVDYVEDIYKFYRLMETSTRVPDYMGKQLDINDRMRSILVDWLIEVHNKFELMPETLYLTVHIIDQYLSMRTVLRRELQLVGVSAMLIASKYEEIWAPEINDFVCITDMAYTREGILRMEKSILNELAWSLTVPTPYVFLVRFLKAAKSDKEMEDMVFFYAELALMQYSMMITHCPSMIAASAVYAAQCTLKKSSLWSETLRHHTGFTETQIIDCVKLLLRYHSSAADGKLKVVYRKYSSPDRSAVALLPPADLSQESKKAAAV</sequence>
<gene>
    <name evidence="1" type="ORF">MRB53_001704</name>
</gene>
<protein>
    <submittedName>
        <fullName evidence="1">Uncharacterized protein</fullName>
    </submittedName>
</protein>
<evidence type="ECO:0000313" key="2">
    <source>
        <dbReference type="Proteomes" id="UP001234297"/>
    </source>
</evidence>
<dbReference type="Proteomes" id="UP001234297">
    <property type="component" value="Chromosome 1"/>
</dbReference>
<proteinExistence type="predicted"/>
<evidence type="ECO:0000313" key="1">
    <source>
        <dbReference type="EMBL" id="KAJ8648681.1"/>
    </source>
</evidence>
<reference evidence="1 2" key="1">
    <citation type="journal article" date="2022" name="Hortic Res">
        <title>A haplotype resolved chromosomal level avocado genome allows analysis of novel avocado genes.</title>
        <authorList>
            <person name="Nath O."/>
            <person name="Fletcher S.J."/>
            <person name="Hayward A."/>
            <person name="Shaw L.M."/>
            <person name="Masouleh A.K."/>
            <person name="Furtado A."/>
            <person name="Henry R.J."/>
            <person name="Mitter N."/>
        </authorList>
    </citation>
    <scope>NUCLEOTIDE SEQUENCE [LARGE SCALE GENOMIC DNA]</scope>
    <source>
        <strain evidence="2">cv. Hass</strain>
    </source>
</reference>
<dbReference type="EMBL" id="CM056809">
    <property type="protein sequence ID" value="KAJ8648681.1"/>
    <property type="molecule type" value="Genomic_DNA"/>
</dbReference>
<comment type="caution">
    <text evidence="1">The sequence shown here is derived from an EMBL/GenBank/DDBJ whole genome shotgun (WGS) entry which is preliminary data.</text>
</comment>
<accession>A0ACC2MTE3</accession>
<organism evidence="1 2">
    <name type="scientific">Persea americana</name>
    <name type="common">Avocado</name>
    <dbReference type="NCBI Taxonomy" id="3435"/>
    <lineage>
        <taxon>Eukaryota</taxon>
        <taxon>Viridiplantae</taxon>
        <taxon>Streptophyta</taxon>
        <taxon>Embryophyta</taxon>
        <taxon>Tracheophyta</taxon>
        <taxon>Spermatophyta</taxon>
        <taxon>Magnoliopsida</taxon>
        <taxon>Magnoliidae</taxon>
        <taxon>Laurales</taxon>
        <taxon>Lauraceae</taxon>
        <taxon>Persea</taxon>
    </lineage>
</organism>